<feature type="chain" id="PRO_5046627859" description="Translation initiation factor 2" evidence="1">
    <location>
        <begin position="23"/>
        <end position="137"/>
    </location>
</feature>
<name>A0ABT9JR57_9PROT</name>
<feature type="signal peptide" evidence="1">
    <location>
        <begin position="1"/>
        <end position="22"/>
    </location>
</feature>
<evidence type="ECO:0000256" key="1">
    <source>
        <dbReference type="SAM" id="SignalP"/>
    </source>
</evidence>
<gene>
    <name evidence="2" type="ORF">Q9291_04240</name>
</gene>
<dbReference type="Proteomes" id="UP001225906">
    <property type="component" value="Unassembled WGS sequence"/>
</dbReference>
<dbReference type="RefSeq" id="WP_306388773.1">
    <property type="nucleotide sequence ID" value="NZ_JAVCAP010000007.1"/>
</dbReference>
<reference evidence="3" key="1">
    <citation type="journal article" date="2019" name="Int. J. Syst. Evol. Microbiol.">
        <title>The Global Catalogue of Microorganisms (GCM) 10K type strain sequencing project: providing services to taxonomists for standard genome sequencing and annotation.</title>
        <authorList>
            <consortium name="The Broad Institute Genomics Platform"/>
            <consortium name="The Broad Institute Genome Sequencing Center for Infectious Disease"/>
            <person name="Wu L."/>
            <person name="Ma J."/>
        </authorList>
    </citation>
    <scope>NUCLEOTIDE SEQUENCE [LARGE SCALE GENOMIC DNA]</scope>
    <source>
        <strain evidence="3">VKM B-3159</strain>
    </source>
</reference>
<evidence type="ECO:0000313" key="3">
    <source>
        <dbReference type="Proteomes" id="UP001225906"/>
    </source>
</evidence>
<comment type="caution">
    <text evidence="2">The sequence shown here is derived from an EMBL/GenBank/DDBJ whole genome shotgun (WGS) entry which is preliminary data.</text>
</comment>
<organism evidence="2 3">
    <name type="scientific">Methylophilus aquaticus</name>
    <dbReference type="NCBI Taxonomy" id="1971610"/>
    <lineage>
        <taxon>Bacteria</taxon>
        <taxon>Pseudomonadati</taxon>
        <taxon>Pseudomonadota</taxon>
        <taxon>Betaproteobacteria</taxon>
        <taxon>Nitrosomonadales</taxon>
        <taxon>Methylophilaceae</taxon>
        <taxon>Methylophilus</taxon>
    </lineage>
</organism>
<evidence type="ECO:0000313" key="2">
    <source>
        <dbReference type="EMBL" id="MDP8567052.1"/>
    </source>
</evidence>
<accession>A0ABT9JR57</accession>
<keyword evidence="3" id="KW-1185">Reference proteome</keyword>
<keyword evidence="1" id="KW-0732">Signal</keyword>
<sequence length="137" mass="14422">MKNNKLIVLPALFIHLLLNGCATVTQGTQQAISFKLEPPTTLCEVSRVGDGKLGRVSASSNTIYVGKDKDDIIVTCNAPGYEQSTTKVVSGATGAGVTGVLLDFGITDMITGAMYRYPEEVTIALSPLKAAVQSQSE</sequence>
<protein>
    <recommendedName>
        <fullName evidence="4">Translation initiation factor 2</fullName>
    </recommendedName>
</protein>
<dbReference type="EMBL" id="JAVCAP010000007">
    <property type="protein sequence ID" value="MDP8567052.1"/>
    <property type="molecule type" value="Genomic_DNA"/>
</dbReference>
<proteinExistence type="predicted"/>
<evidence type="ECO:0008006" key="4">
    <source>
        <dbReference type="Google" id="ProtNLM"/>
    </source>
</evidence>